<proteinExistence type="predicted"/>
<dbReference type="Proteomes" id="UP000054321">
    <property type="component" value="Unassembled WGS sequence"/>
</dbReference>
<dbReference type="HOGENOM" id="CLU_013929_8_5_1"/>
<keyword evidence="2" id="KW-1185">Reference proteome</keyword>
<dbReference type="OrthoDB" id="3435302at2759"/>
<reference evidence="1 2" key="1">
    <citation type="submission" date="2014-04" db="EMBL/GenBank/DDBJ databases">
        <authorList>
            <consortium name="DOE Joint Genome Institute"/>
            <person name="Kuo A."/>
            <person name="Martino E."/>
            <person name="Perotto S."/>
            <person name="Kohler A."/>
            <person name="Nagy L.G."/>
            <person name="Floudas D."/>
            <person name="Copeland A."/>
            <person name="Barry K.W."/>
            <person name="Cichocki N."/>
            <person name="Veneault-Fourrey C."/>
            <person name="LaButti K."/>
            <person name="Lindquist E.A."/>
            <person name="Lipzen A."/>
            <person name="Lundell T."/>
            <person name="Morin E."/>
            <person name="Murat C."/>
            <person name="Sun H."/>
            <person name="Tunlid A."/>
            <person name="Henrissat B."/>
            <person name="Grigoriev I.V."/>
            <person name="Hibbett D.S."/>
            <person name="Martin F."/>
            <person name="Nordberg H.P."/>
            <person name="Cantor M.N."/>
            <person name="Hua S.X."/>
        </authorList>
    </citation>
    <scope>NUCLEOTIDE SEQUENCE [LARGE SCALE GENOMIC DNA]</scope>
    <source>
        <strain evidence="1 2">Zn</strain>
    </source>
</reference>
<gene>
    <name evidence="1" type="ORF">OIDMADRAFT_135545</name>
</gene>
<dbReference type="AlphaFoldDB" id="A0A0C3C7A5"/>
<organism evidence="1 2">
    <name type="scientific">Oidiodendron maius (strain Zn)</name>
    <dbReference type="NCBI Taxonomy" id="913774"/>
    <lineage>
        <taxon>Eukaryota</taxon>
        <taxon>Fungi</taxon>
        <taxon>Dikarya</taxon>
        <taxon>Ascomycota</taxon>
        <taxon>Pezizomycotina</taxon>
        <taxon>Leotiomycetes</taxon>
        <taxon>Leotiomycetes incertae sedis</taxon>
        <taxon>Myxotrichaceae</taxon>
        <taxon>Oidiodendron</taxon>
    </lineage>
</organism>
<dbReference type="EMBL" id="KN832889">
    <property type="protein sequence ID" value="KIM94778.1"/>
    <property type="molecule type" value="Genomic_DNA"/>
</dbReference>
<sequence>MSQDFDENKLNLAIQALKTDPKLKVYTASKVYKEDYCKLGERLCSISPRCAILANSPKMIDRKEIVLVKHIHDLDIKGFLPTLYIIEDIANHIIATYNREYIRPTIGWKFYIAITVTAWLL</sequence>
<dbReference type="InParanoid" id="A0A0C3C7A5"/>
<reference evidence="2" key="2">
    <citation type="submission" date="2015-01" db="EMBL/GenBank/DDBJ databases">
        <title>Evolutionary Origins and Diversification of the Mycorrhizal Mutualists.</title>
        <authorList>
            <consortium name="DOE Joint Genome Institute"/>
            <consortium name="Mycorrhizal Genomics Consortium"/>
            <person name="Kohler A."/>
            <person name="Kuo A."/>
            <person name="Nagy L.G."/>
            <person name="Floudas D."/>
            <person name="Copeland A."/>
            <person name="Barry K.W."/>
            <person name="Cichocki N."/>
            <person name="Veneault-Fourrey C."/>
            <person name="LaButti K."/>
            <person name="Lindquist E.A."/>
            <person name="Lipzen A."/>
            <person name="Lundell T."/>
            <person name="Morin E."/>
            <person name="Murat C."/>
            <person name="Riley R."/>
            <person name="Ohm R."/>
            <person name="Sun H."/>
            <person name="Tunlid A."/>
            <person name="Henrissat B."/>
            <person name="Grigoriev I.V."/>
            <person name="Hibbett D.S."/>
            <person name="Martin F."/>
        </authorList>
    </citation>
    <scope>NUCLEOTIDE SEQUENCE [LARGE SCALE GENOMIC DNA]</scope>
    <source>
        <strain evidence="2">Zn</strain>
    </source>
</reference>
<protein>
    <submittedName>
        <fullName evidence="1">Uncharacterized protein</fullName>
    </submittedName>
</protein>
<evidence type="ECO:0000313" key="1">
    <source>
        <dbReference type="EMBL" id="KIM94778.1"/>
    </source>
</evidence>
<name>A0A0C3C7A5_OIDMZ</name>
<evidence type="ECO:0000313" key="2">
    <source>
        <dbReference type="Proteomes" id="UP000054321"/>
    </source>
</evidence>
<accession>A0A0C3C7A5</accession>